<feature type="transmembrane region" description="Helical" evidence="1">
    <location>
        <begin position="46"/>
        <end position="65"/>
    </location>
</feature>
<dbReference type="PANTHER" id="PTHR35043:SF7">
    <property type="entry name" value="TRANSCRIPTION FACTOR DOMAIN-CONTAINING PROTEIN"/>
    <property type="match status" value="1"/>
</dbReference>
<evidence type="ECO:0000313" key="3">
    <source>
        <dbReference type="Proteomes" id="UP000567179"/>
    </source>
</evidence>
<organism evidence="2 3">
    <name type="scientific">Psilocybe cf. subviscida</name>
    <dbReference type="NCBI Taxonomy" id="2480587"/>
    <lineage>
        <taxon>Eukaryota</taxon>
        <taxon>Fungi</taxon>
        <taxon>Dikarya</taxon>
        <taxon>Basidiomycota</taxon>
        <taxon>Agaricomycotina</taxon>
        <taxon>Agaricomycetes</taxon>
        <taxon>Agaricomycetidae</taxon>
        <taxon>Agaricales</taxon>
        <taxon>Agaricineae</taxon>
        <taxon>Strophariaceae</taxon>
        <taxon>Psilocybe</taxon>
    </lineage>
</organism>
<name>A0A8H5F7L6_9AGAR</name>
<keyword evidence="1" id="KW-0812">Transmembrane</keyword>
<keyword evidence="3" id="KW-1185">Reference proteome</keyword>
<protein>
    <submittedName>
        <fullName evidence="2">Uncharacterized protein</fullName>
    </submittedName>
</protein>
<dbReference type="AlphaFoldDB" id="A0A8H5F7L6"/>
<dbReference type="EMBL" id="JAACJJ010000014">
    <property type="protein sequence ID" value="KAF5326785.1"/>
    <property type="molecule type" value="Genomic_DNA"/>
</dbReference>
<sequence>MASANDNVTISCIVNGLELSLVSPSVHSNNCESLFRHANISVNERSVTSIIWSCLATIFACTWVSVHPNIPHPDATEWQIRRQRFLLMICGLIAPEIIVLWALRQWIGARSLVRKMNGKSVSGFTMVHGHFLQMGGFMLYSDETRVGVIEDENELVAYLQRSRGTDKFILPTAAQIQDKSKGDGLSKVLVFGQAGWFIAQCISRWAAGLAITEAELVTLALAALNGVIYFLWWNKPLNVRYATPVMHHTASFHALSNAPGSSILSTSSFPRPSIWPSTIFEVSCYSTEWQPRIRDDLQDFIKRILVSSFAARFLPRLRAQWIAKQPQHGERPMRVSLLHTNCDPEDTYSATCVASTVAILFGAIHCIAWNFIFLTPEERTLWRIWSIIITAAPLILLLRCFLLYILIRRLSTADNLTQLLDRITIFSFNVARNIRTPSIWITATLVPVYIIARCSLLIQSLIALRDLQATERAQVNWVDLLPHV</sequence>
<proteinExistence type="predicted"/>
<feature type="transmembrane region" description="Helical" evidence="1">
    <location>
        <begin position="85"/>
        <end position="107"/>
    </location>
</feature>
<dbReference type="Proteomes" id="UP000567179">
    <property type="component" value="Unassembled WGS sequence"/>
</dbReference>
<comment type="caution">
    <text evidence="2">The sequence shown here is derived from an EMBL/GenBank/DDBJ whole genome shotgun (WGS) entry which is preliminary data.</text>
</comment>
<reference evidence="2 3" key="1">
    <citation type="journal article" date="2020" name="ISME J.">
        <title>Uncovering the hidden diversity of litter-decomposition mechanisms in mushroom-forming fungi.</title>
        <authorList>
            <person name="Floudas D."/>
            <person name="Bentzer J."/>
            <person name="Ahren D."/>
            <person name="Johansson T."/>
            <person name="Persson P."/>
            <person name="Tunlid A."/>
        </authorList>
    </citation>
    <scope>NUCLEOTIDE SEQUENCE [LARGE SCALE GENOMIC DNA]</scope>
    <source>
        <strain evidence="2 3">CBS 101986</strain>
    </source>
</reference>
<evidence type="ECO:0000313" key="2">
    <source>
        <dbReference type="EMBL" id="KAF5326785.1"/>
    </source>
</evidence>
<keyword evidence="1" id="KW-1133">Transmembrane helix</keyword>
<feature type="transmembrane region" description="Helical" evidence="1">
    <location>
        <begin position="348"/>
        <end position="372"/>
    </location>
</feature>
<keyword evidence="1" id="KW-0472">Membrane</keyword>
<feature type="transmembrane region" description="Helical" evidence="1">
    <location>
        <begin position="384"/>
        <end position="407"/>
    </location>
</feature>
<feature type="transmembrane region" description="Helical" evidence="1">
    <location>
        <begin position="214"/>
        <end position="232"/>
    </location>
</feature>
<evidence type="ECO:0000256" key="1">
    <source>
        <dbReference type="SAM" id="Phobius"/>
    </source>
</evidence>
<gene>
    <name evidence="2" type="ORF">D9619_004212</name>
</gene>
<dbReference type="OrthoDB" id="9451547at2759"/>
<dbReference type="PANTHER" id="PTHR35043">
    <property type="entry name" value="TRANSCRIPTION FACTOR DOMAIN-CONTAINING PROTEIN"/>
    <property type="match status" value="1"/>
</dbReference>
<accession>A0A8H5F7L6</accession>